<reference evidence="11" key="2">
    <citation type="submission" date="2022-06" db="UniProtKB">
        <authorList>
            <consortium name="EnsemblMetazoa"/>
        </authorList>
    </citation>
    <scope>IDENTIFICATION</scope>
    <source>
        <strain evidence="11">PS312</strain>
    </source>
</reference>
<dbReference type="Gene3D" id="3.30.160.60">
    <property type="entry name" value="Classic Zinc Finger"/>
    <property type="match status" value="2"/>
</dbReference>
<keyword evidence="6" id="KW-0805">Transcription regulation</keyword>
<evidence type="ECO:0000313" key="11">
    <source>
        <dbReference type="EnsemblMetazoa" id="PPA37846.1"/>
    </source>
</evidence>
<dbReference type="PROSITE" id="PS00028">
    <property type="entry name" value="ZINC_FINGER_C2H2_1"/>
    <property type="match status" value="2"/>
</dbReference>
<keyword evidence="9" id="KW-0539">Nucleus</keyword>
<dbReference type="PROSITE" id="PS50157">
    <property type="entry name" value="ZINC_FINGER_C2H2_2"/>
    <property type="match status" value="2"/>
</dbReference>
<evidence type="ECO:0000313" key="12">
    <source>
        <dbReference type="Proteomes" id="UP000005239"/>
    </source>
</evidence>
<evidence type="ECO:0000256" key="7">
    <source>
        <dbReference type="ARBA" id="ARBA00023125"/>
    </source>
</evidence>
<dbReference type="GO" id="GO:0000122">
    <property type="term" value="P:negative regulation of transcription by RNA polymerase II"/>
    <property type="evidence" value="ECO:0007669"/>
    <property type="project" value="UniProtKB-ARBA"/>
</dbReference>
<dbReference type="PANTHER" id="PTHR46105:SF5">
    <property type="entry name" value="ZINC FINGER AND BTB DOMAIN-CONTAINING PROTEIN 44 ISOFORM X1"/>
    <property type="match status" value="1"/>
</dbReference>
<dbReference type="SMART" id="SM00355">
    <property type="entry name" value="ZnF_C2H2"/>
    <property type="match status" value="3"/>
</dbReference>
<dbReference type="Pfam" id="PF00096">
    <property type="entry name" value="zf-C2H2"/>
    <property type="match status" value="3"/>
</dbReference>
<dbReference type="GO" id="GO:0003677">
    <property type="term" value="F:DNA binding"/>
    <property type="evidence" value="ECO:0007669"/>
    <property type="project" value="UniProtKB-KW"/>
</dbReference>
<keyword evidence="2" id="KW-0479">Metal-binding</keyword>
<name>A0A2A6CT01_PRIPA</name>
<gene>
    <name evidence="11" type="primary">WBGene00276215</name>
</gene>
<dbReference type="SUPFAM" id="SSF57667">
    <property type="entry name" value="beta-beta-alpha zinc fingers"/>
    <property type="match status" value="2"/>
</dbReference>
<comment type="subcellular location">
    <subcellularLocation>
        <location evidence="1">Nucleus</location>
    </subcellularLocation>
</comment>
<dbReference type="InterPro" id="IPR036236">
    <property type="entry name" value="Znf_C2H2_sf"/>
</dbReference>
<evidence type="ECO:0000256" key="3">
    <source>
        <dbReference type="ARBA" id="ARBA00022737"/>
    </source>
</evidence>
<sequence>MRVTALLFQEYCATGELQVMQQFEECGRVAHILQSSDPTIGGVLSKSVNLLFTSLRDGIVAPTSLYAASSLLREREDAVQFDCNKNDPIRFLVYEISNMMGTLIKNCNEPIKESVGEKGGSVHIKNELIEEPSTTFPEDRLNRVFSPVDDPVESVTEMQHYDSIHQPVVPMGDDSVGFSLGTSFMNIFTAHDGVKPKQPVLEETFDEFQDELFIDEKDEEIEDEDDSNSQGLEDSIDQSNEEQSLDSYNDPGYLGTSVRQPRKRGRPSKVSAENNEKVKRSSTGSHKCTICAKVFPLQRNLRDHMLVHTGERSYACSHCSKAYKASNKLARHKRTAHGLNQFICEKCGIIFPKKYELTAHVTANVC</sequence>
<keyword evidence="8" id="KW-0804">Transcription</keyword>
<organism evidence="11 12">
    <name type="scientific">Pristionchus pacificus</name>
    <name type="common">Parasitic nematode worm</name>
    <dbReference type="NCBI Taxonomy" id="54126"/>
    <lineage>
        <taxon>Eukaryota</taxon>
        <taxon>Metazoa</taxon>
        <taxon>Ecdysozoa</taxon>
        <taxon>Nematoda</taxon>
        <taxon>Chromadorea</taxon>
        <taxon>Rhabditida</taxon>
        <taxon>Rhabditina</taxon>
        <taxon>Diplogasteromorpha</taxon>
        <taxon>Diplogasteroidea</taxon>
        <taxon>Neodiplogasteridae</taxon>
        <taxon>Pristionchus</taxon>
    </lineage>
</organism>
<evidence type="ECO:0000256" key="6">
    <source>
        <dbReference type="ARBA" id="ARBA00023015"/>
    </source>
</evidence>
<evidence type="ECO:0000256" key="4">
    <source>
        <dbReference type="ARBA" id="ARBA00022771"/>
    </source>
</evidence>
<keyword evidence="3" id="KW-0677">Repeat</keyword>
<feature type="region of interest" description="Disordered" evidence="10">
    <location>
        <begin position="216"/>
        <end position="281"/>
    </location>
</feature>
<accession>A0A8R1USQ7</accession>
<evidence type="ECO:0000256" key="8">
    <source>
        <dbReference type="ARBA" id="ARBA00023163"/>
    </source>
</evidence>
<dbReference type="FunFam" id="3.30.160.60:FF:000446">
    <property type="entry name" value="Zinc finger protein"/>
    <property type="match status" value="1"/>
</dbReference>
<proteinExistence type="predicted"/>
<keyword evidence="5" id="KW-0862">Zinc</keyword>
<keyword evidence="7" id="KW-0238">DNA-binding</keyword>
<dbReference type="AlphaFoldDB" id="A0A2A6CT01"/>
<accession>A0A2A6CT01</accession>
<evidence type="ECO:0000256" key="5">
    <source>
        <dbReference type="ARBA" id="ARBA00022833"/>
    </source>
</evidence>
<protein>
    <submittedName>
        <fullName evidence="11">Zinc finger protein</fullName>
    </submittedName>
</protein>
<dbReference type="GO" id="GO:0008270">
    <property type="term" value="F:zinc ion binding"/>
    <property type="evidence" value="ECO:0007669"/>
    <property type="project" value="UniProtKB-KW"/>
</dbReference>
<evidence type="ECO:0000256" key="2">
    <source>
        <dbReference type="ARBA" id="ARBA00022723"/>
    </source>
</evidence>
<evidence type="ECO:0000256" key="9">
    <source>
        <dbReference type="ARBA" id="ARBA00023242"/>
    </source>
</evidence>
<keyword evidence="4" id="KW-0863">Zinc-finger</keyword>
<dbReference type="GO" id="GO:0005634">
    <property type="term" value="C:nucleus"/>
    <property type="evidence" value="ECO:0007669"/>
    <property type="project" value="UniProtKB-SubCell"/>
</dbReference>
<keyword evidence="12" id="KW-1185">Reference proteome</keyword>
<feature type="compositionally biased region" description="Acidic residues" evidence="10">
    <location>
        <begin position="234"/>
        <end position="244"/>
    </location>
</feature>
<dbReference type="FunFam" id="3.30.160.60:FF:000145">
    <property type="entry name" value="Zinc finger protein 574"/>
    <property type="match status" value="1"/>
</dbReference>
<dbReference type="OrthoDB" id="5912475at2759"/>
<evidence type="ECO:0000256" key="1">
    <source>
        <dbReference type="ARBA" id="ARBA00004123"/>
    </source>
</evidence>
<dbReference type="InterPro" id="IPR050457">
    <property type="entry name" value="ZnFinger_BTB_dom_contain"/>
</dbReference>
<dbReference type="InterPro" id="IPR013087">
    <property type="entry name" value="Znf_C2H2_type"/>
</dbReference>
<dbReference type="Proteomes" id="UP000005239">
    <property type="component" value="Unassembled WGS sequence"/>
</dbReference>
<dbReference type="PANTHER" id="PTHR46105">
    <property type="entry name" value="AGAP004733-PA"/>
    <property type="match status" value="1"/>
</dbReference>
<feature type="compositionally biased region" description="Acidic residues" evidence="10">
    <location>
        <begin position="216"/>
        <end position="227"/>
    </location>
</feature>
<evidence type="ECO:0000256" key="10">
    <source>
        <dbReference type="SAM" id="MobiDB-lite"/>
    </source>
</evidence>
<dbReference type="EnsemblMetazoa" id="PPA37846.1">
    <property type="protein sequence ID" value="PPA37846.1"/>
    <property type="gene ID" value="WBGene00276215"/>
</dbReference>
<reference evidence="12" key="1">
    <citation type="journal article" date="2008" name="Nat. Genet.">
        <title>The Pristionchus pacificus genome provides a unique perspective on nematode lifestyle and parasitism.</title>
        <authorList>
            <person name="Dieterich C."/>
            <person name="Clifton S.W."/>
            <person name="Schuster L.N."/>
            <person name="Chinwalla A."/>
            <person name="Delehaunty K."/>
            <person name="Dinkelacker I."/>
            <person name="Fulton L."/>
            <person name="Fulton R."/>
            <person name="Godfrey J."/>
            <person name="Minx P."/>
            <person name="Mitreva M."/>
            <person name="Roeseler W."/>
            <person name="Tian H."/>
            <person name="Witte H."/>
            <person name="Yang S.P."/>
            <person name="Wilson R.K."/>
            <person name="Sommer R.J."/>
        </authorList>
    </citation>
    <scope>NUCLEOTIDE SEQUENCE [LARGE SCALE GENOMIC DNA]</scope>
    <source>
        <strain evidence="12">PS312</strain>
    </source>
</reference>